<accession>A0A8X6PN98</accession>
<dbReference type="OrthoDB" id="6503643at2759"/>
<dbReference type="AlphaFoldDB" id="A0A8X6PN98"/>
<dbReference type="GO" id="GO:0003964">
    <property type="term" value="F:RNA-directed DNA polymerase activity"/>
    <property type="evidence" value="ECO:0007669"/>
    <property type="project" value="UniProtKB-KW"/>
</dbReference>
<keyword evidence="1" id="KW-0548">Nucleotidyltransferase</keyword>
<evidence type="ECO:0000313" key="2">
    <source>
        <dbReference type="Proteomes" id="UP000887013"/>
    </source>
</evidence>
<dbReference type="Proteomes" id="UP000887013">
    <property type="component" value="Unassembled WGS sequence"/>
</dbReference>
<protein>
    <submittedName>
        <fullName evidence="1">Reverse transcriptase domain-containing protein</fullName>
    </submittedName>
</protein>
<name>A0A8X6PN98_NEPPI</name>
<comment type="caution">
    <text evidence="1">The sequence shown here is derived from an EMBL/GenBank/DDBJ whole genome shotgun (WGS) entry which is preliminary data.</text>
</comment>
<gene>
    <name evidence="1" type="primary">AVEN_7668_1</name>
    <name evidence="1" type="ORF">NPIL_396941</name>
</gene>
<reference evidence="1" key="1">
    <citation type="submission" date="2020-08" db="EMBL/GenBank/DDBJ databases">
        <title>Multicomponent nature underlies the extraordinary mechanical properties of spider dragline silk.</title>
        <authorList>
            <person name="Kono N."/>
            <person name="Nakamura H."/>
            <person name="Mori M."/>
            <person name="Yoshida Y."/>
            <person name="Ohtoshi R."/>
            <person name="Malay A.D."/>
            <person name="Moran D.A.P."/>
            <person name="Tomita M."/>
            <person name="Numata K."/>
            <person name="Arakawa K."/>
        </authorList>
    </citation>
    <scope>NUCLEOTIDE SEQUENCE</scope>
</reference>
<evidence type="ECO:0000313" key="1">
    <source>
        <dbReference type="EMBL" id="GFT80168.1"/>
    </source>
</evidence>
<keyword evidence="2" id="KW-1185">Reference proteome</keyword>
<dbReference type="EMBL" id="BMAW01071878">
    <property type="protein sequence ID" value="GFT80168.1"/>
    <property type="molecule type" value="Genomic_DNA"/>
</dbReference>
<proteinExistence type="predicted"/>
<keyword evidence="1" id="KW-0695">RNA-directed DNA polymerase</keyword>
<organism evidence="1 2">
    <name type="scientific">Nephila pilipes</name>
    <name type="common">Giant wood spider</name>
    <name type="synonym">Nephila maculata</name>
    <dbReference type="NCBI Taxonomy" id="299642"/>
    <lineage>
        <taxon>Eukaryota</taxon>
        <taxon>Metazoa</taxon>
        <taxon>Ecdysozoa</taxon>
        <taxon>Arthropoda</taxon>
        <taxon>Chelicerata</taxon>
        <taxon>Arachnida</taxon>
        <taxon>Araneae</taxon>
        <taxon>Araneomorphae</taxon>
        <taxon>Entelegynae</taxon>
        <taxon>Araneoidea</taxon>
        <taxon>Nephilidae</taxon>
        <taxon>Nephila</taxon>
    </lineage>
</organism>
<keyword evidence="1" id="KW-0808">Transferase</keyword>
<sequence>MCGAAEILGELDLGCPSAAMGSYLYLIDSAFKLLNSPDKEVANLALAQLTRTVRYRIQRDPTNHDLASFMSGSMEADFNSSTNARQNTWTQARKASSRIGVTWSFADGIPSVQKNDVQLRPHMRKRVMKNLPKLLRYYEVQELLEFRAQGKVMGLCSVGQGEFPFSDKWEIHSLC</sequence>